<dbReference type="PANTHER" id="PTHR44040:SF1">
    <property type="entry name" value="RETINOBLASTOMA-BINDING PROTEIN 5"/>
    <property type="match status" value="1"/>
</dbReference>
<dbReference type="InterPro" id="IPR037850">
    <property type="entry name" value="RBBP5/Swd1"/>
</dbReference>
<keyword evidence="8" id="KW-1185">Reference proteome</keyword>
<dbReference type="InterPro" id="IPR001680">
    <property type="entry name" value="WD40_rpt"/>
</dbReference>
<keyword evidence="2 5" id="KW-0853">WD repeat</keyword>
<dbReference type="SMART" id="SM00320">
    <property type="entry name" value="WD40"/>
    <property type="match status" value="4"/>
</dbReference>
<feature type="region of interest" description="Disordered" evidence="6">
    <location>
        <begin position="153"/>
        <end position="175"/>
    </location>
</feature>
<dbReference type="Pfam" id="PF00400">
    <property type="entry name" value="WD40"/>
    <property type="match status" value="2"/>
</dbReference>
<evidence type="ECO:0000256" key="1">
    <source>
        <dbReference type="ARBA" id="ARBA00004123"/>
    </source>
</evidence>
<evidence type="ECO:0000256" key="2">
    <source>
        <dbReference type="ARBA" id="ARBA00022574"/>
    </source>
</evidence>
<name>A0A9P4MTH7_9PLEO</name>
<sequence>MNLALVDPFVLAQDCPEVLTGRLPGSGHSTAIRFSHHGDLLASGRVDGIISIFDIETNGVARKLRGHTRQVQSLSWSATDRYLLSASQDWKCVLWDLKDGSRLRIVRMEAPIFIAELHPKNHMLFVAAVFEDQPVLVDISSEVPVKRTLPTAPKRSQIERDNATEKQAAQDAKQTTTVTVFTPSGEHILAGTNKGWLNIIDTATRQLQYSTRLTNYLIILLRLTPSGRDLLVNSTDRIVRTLHLPDLTDPKLDFENLRLEVEHKFQDLVQKLSWNHVSFSPTGEYVTASTWMNHHIYVWERGQGSLVKILEGPKEELSVVEWHPHRPFVAAVGVDSGRIYLWSILQPQRWSALAPDFAEVEENVEYIEREDEFDIQPLEELHKRRLDQEDEEVDVLTVEPVKDSVDGEEGGGGVKEFTMPILLNVEESDSEDEVVAVGAGQFRRRSPGVGKEWMNDEENGPVASGDEVTRNGTGAAVNGTGTRKRKAG</sequence>
<dbReference type="GO" id="GO:0048188">
    <property type="term" value="C:Set1C/COMPASS complex"/>
    <property type="evidence" value="ECO:0007669"/>
    <property type="project" value="InterPro"/>
</dbReference>
<protein>
    <submittedName>
        <fullName evidence="7">WD40 repeat-like protein</fullName>
    </submittedName>
</protein>
<evidence type="ECO:0000256" key="4">
    <source>
        <dbReference type="ARBA" id="ARBA00023242"/>
    </source>
</evidence>
<evidence type="ECO:0000256" key="6">
    <source>
        <dbReference type="SAM" id="MobiDB-lite"/>
    </source>
</evidence>
<evidence type="ECO:0000313" key="8">
    <source>
        <dbReference type="Proteomes" id="UP000799536"/>
    </source>
</evidence>
<keyword evidence="4" id="KW-0539">Nucleus</keyword>
<dbReference type="PROSITE" id="PS50082">
    <property type="entry name" value="WD_REPEATS_2"/>
    <property type="match status" value="1"/>
</dbReference>
<accession>A0A9P4MTH7</accession>
<feature type="repeat" description="WD" evidence="5">
    <location>
        <begin position="64"/>
        <end position="105"/>
    </location>
</feature>
<dbReference type="PANTHER" id="PTHR44040">
    <property type="entry name" value="RETINOBLASTOMA-BINDING PROTEIN 5"/>
    <property type="match status" value="1"/>
</dbReference>
<feature type="region of interest" description="Disordered" evidence="6">
    <location>
        <begin position="445"/>
        <end position="488"/>
    </location>
</feature>
<dbReference type="EMBL" id="ML993858">
    <property type="protein sequence ID" value="KAF2205299.1"/>
    <property type="molecule type" value="Genomic_DNA"/>
</dbReference>
<feature type="compositionally biased region" description="Low complexity" evidence="6">
    <location>
        <begin position="470"/>
        <end position="481"/>
    </location>
</feature>
<dbReference type="AlphaFoldDB" id="A0A9P4MTH7"/>
<dbReference type="PROSITE" id="PS00678">
    <property type="entry name" value="WD_REPEATS_1"/>
    <property type="match status" value="1"/>
</dbReference>
<organism evidence="7 8">
    <name type="scientific">Delitschia confertaspora ATCC 74209</name>
    <dbReference type="NCBI Taxonomy" id="1513339"/>
    <lineage>
        <taxon>Eukaryota</taxon>
        <taxon>Fungi</taxon>
        <taxon>Dikarya</taxon>
        <taxon>Ascomycota</taxon>
        <taxon>Pezizomycotina</taxon>
        <taxon>Dothideomycetes</taxon>
        <taxon>Pleosporomycetidae</taxon>
        <taxon>Pleosporales</taxon>
        <taxon>Delitschiaceae</taxon>
        <taxon>Delitschia</taxon>
    </lineage>
</organism>
<dbReference type="OrthoDB" id="196858at2759"/>
<dbReference type="SUPFAM" id="SSF50978">
    <property type="entry name" value="WD40 repeat-like"/>
    <property type="match status" value="1"/>
</dbReference>
<evidence type="ECO:0000256" key="5">
    <source>
        <dbReference type="PROSITE-ProRule" id="PRU00221"/>
    </source>
</evidence>
<evidence type="ECO:0000313" key="7">
    <source>
        <dbReference type="EMBL" id="KAF2205299.1"/>
    </source>
</evidence>
<reference evidence="7" key="1">
    <citation type="journal article" date="2020" name="Stud. Mycol.">
        <title>101 Dothideomycetes genomes: a test case for predicting lifestyles and emergence of pathogens.</title>
        <authorList>
            <person name="Haridas S."/>
            <person name="Albert R."/>
            <person name="Binder M."/>
            <person name="Bloem J."/>
            <person name="Labutti K."/>
            <person name="Salamov A."/>
            <person name="Andreopoulos B."/>
            <person name="Baker S."/>
            <person name="Barry K."/>
            <person name="Bills G."/>
            <person name="Bluhm B."/>
            <person name="Cannon C."/>
            <person name="Castanera R."/>
            <person name="Culley D."/>
            <person name="Daum C."/>
            <person name="Ezra D."/>
            <person name="Gonzalez J."/>
            <person name="Henrissat B."/>
            <person name="Kuo A."/>
            <person name="Liang C."/>
            <person name="Lipzen A."/>
            <person name="Lutzoni F."/>
            <person name="Magnuson J."/>
            <person name="Mondo S."/>
            <person name="Nolan M."/>
            <person name="Ohm R."/>
            <person name="Pangilinan J."/>
            <person name="Park H.-J."/>
            <person name="Ramirez L."/>
            <person name="Alfaro M."/>
            <person name="Sun H."/>
            <person name="Tritt A."/>
            <person name="Yoshinaga Y."/>
            <person name="Zwiers L.-H."/>
            <person name="Turgeon B."/>
            <person name="Goodwin S."/>
            <person name="Spatafora J."/>
            <person name="Crous P."/>
            <person name="Grigoriev I."/>
        </authorList>
    </citation>
    <scope>NUCLEOTIDE SEQUENCE</scope>
    <source>
        <strain evidence="7">ATCC 74209</strain>
    </source>
</reference>
<evidence type="ECO:0000256" key="3">
    <source>
        <dbReference type="ARBA" id="ARBA00022737"/>
    </source>
</evidence>
<keyword evidence="3" id="KW-0677">Repeat</keyword>
<gene>
    <name evidence="7" type="ORF">GQ43DRAFT_460016</name>
</gene>
<dbReference type="InterPro" id="IPR015943">
    <property type="entry name" value="WD40/YVTN_repeat-like_dom_sf"/>
</dbReference>
<dbReference type="PROSITE" id="PS50294">
    <property type="entry name" value="WD_REPEATS_REGION"/>
    <property type="match status" value="1"/>
</dbReference>
<dbReference type="Gene3D" id="2.130.10.10">
    <property type="entry name" value="YVTN repeat-like/Quinoprotein amine dehydrogenase"/>
    <property type="match status" value="2"/>
</dbReference>
<proteinExistence type="predicted"/>
<comment type="subcellular location">
    <subcellularLocation>
        <location evidence="1">Nucleus</location>
    </subcellularLocation>
</comment>
<dbReference type="InterPro" id="IPR036322">
    <property type="entry name" value="WD40_repeat_dom_sf"/>
</dbReference>
<comment type="caution">
    <text evidence="7">The sequence shown here is derived from an EMBL/GenBank/DDBJ whole genome shotgun (WGS) entry which is preliminary data.</text>
</comment>
<dbReference type="InterPro" id="IPR019775">
    <property type="entry name" value="WD40_repeat_CS"/>
</dbReference>
<dbReference type="Proteomes" id="UP000799536">
    <property type="component" value="Unassembled WGS sequence"/>
</dbReference>